<evidence type="ECO:0000313" key="5">
    <source>
        <dbReference type="EMBL" id="MED6175010.1"/>
    </source>
</evidence>
<dbReference type="InterPro" id="IPR055411">
    <property type="entry name" value="LRR_FXL15/At3g58940/PEG3-like"/>
</dbReference>
<dbReference type="SUPFAM" id="SSF52047">
    <property type="entry name" value="RNI-like"/>
    <property type="match status" value="1"/>
</dbReference>
<feature type="domain" description="FBD" evidence="3">
    <location>
        <begin position="233"/>
        <end position="271"/>
    </location>
</feature>
<dbReference type="Proteomes" id="UP001341840">
    <property type="component" value="Unassembled WGS sequence"/>
</dbReference>
<organism evidence="5 6">
    <name type="scientific">Stylosanthes scabra</name>
    <dbReference type="NCBI Taxonomy" id="79078"/>
    <lineage>
        <taxon>Eukaryota</taxon>
        <taxon>Viridiplantae</taxon>
        <taxon>Streptophyta</taxon>
        <taxon>Embryophyta</taxon>
        <taxon>Tracheophyta</taxon>
        <taxon>Spermatophyta</taxon>
        <taxon>Magnoliopsida</taxon>
        <taxon>eudicotyledons</taxon>
        <taxon>Gunneridae</taxon>
        <taxon>Pentapetalae</taxon>
        <taxon>rosids</taxon>
        <taxon>fabids</taxon>
        <taxon>Fabales</taxon>
        <taxon>Fabaceae</taxon>
        <taxon>Papilionoideae</taxon>
        <taxon>50 kb inversion clade</taxon>
        <taxon>dalbergioids sensu lato</taxon>
        <taxon>Dalbergieae</taxon>
        <taxon>Pterocarpus clade</taxon>
        <taxon>Stylosanthes</taxon>
    </lineage>
</organism>
<dbReference type="SUPFAM" id="SSF54637">
    <property type="entry name" value="Thioesterase/thiol ester dehydrase-isomerase"/>
    <property type="match status" value="1"/>
</dbReference>
<sequence>MSGVDRISVNKHSVEKVEGSLALSSHSRPRYDSPFQVQRKLDRFVPFAFGVILSRDATQPILSFRLKYRSASIASGDINLWLKIAIQQNVETIEFSPFSYSHVKLPTAILTCSSLVVLKLKNLSVDRISTVHLPLLKTLHIDSIRFTKGEYLEMIISGCPNIHHLQIKGLELQQSFIPLGVTFPNLIHMELFVDQCKWIWILRLLNNSPLLQVLDVGGDKLTRPMILPDPPYPETVPGCLSSHLRACTLRNFFGYHADIRFAIYVLRNAKHSVSKDLRDRKLPQMAAKKPSTAVKIEPLSRSFSTNTAASSSPTTKLPLSNKIYPQVTSRTLDYLAEMGMGKPIPKSCDTNGFISHLFGSFIEVHGVQRGSISCTVSVKPSISNVYGILHGGSVGCLTEMIAVACARTVVGEDKELFLGEISVSYLSGVPTNEEVVVDASVVKSGRNLTVVSLEFKLNKSGSLVYMAHATFYNIPSARL</sequence>
<feature type="domain" description="F-box/LRR-repeat protein 15/At3g58940/PEG3-like LRR" evidence="4">
    <location>
        <begin position="80"/>
        <end position="169"/>
    </location>
</feature>
<dbReference type="InterPro" id="IPR006683">
    <property type="entry name" value="Thioestr_dom"/>
</dbReference>
<dbReference type="EMBL" id="JASCZI010151962">
    <property type="protein sequence ID" value="MED6175010.1"/>
    <property type="molecule type" value="Genomic_DNA"/>
</dbReference>
<evidence type="ECO:0000256" key="1">
    <source>
        <dbReference type="ARBA" id="ARBA00008324"/>
    </source>
</evidence>
<accession>A0ABU6VRJ4</accession>
<evidence type="ECO:0000259" key="3">
    <source>
        <dbReference type="Pfam" id="PF08387"/>
    </source>
</evidence>
<dbReference type="PANTHER" id="PTHR21660:SF12">
    <property type="entry name" value="OS07G0462700 PROTEIN"/>
    <property type="match status" value="1"/>
</dbReference>
<dbReference type="Gene3D" id="3.10.129.10">
    <property type="entry name" value="Hotdog Thioesterase"/>
    <property type="match status" value="1"/>
</dbReference>
<dbReference type="InterPro" id="IPR032675">
    <property type="entry name" value="LRR_dom_sf"/>
</dbReference>
<gene>
    <name evidence="5" type="ORF">PIB30_074499</name>
</gene>
<comment type="caution">
    <text evidence="5">The sequence shown here is derived from an EMBL/GenBank/DDBJ whole genome shotgun (WGS) entry which is preliminary data.</text>
</comment>
<name>A0ABU6VRJ4_9FABA</name>
<reference evidence="5 6" key="1">
    <citation type="journal article" date="2023" name="Plants (Basel)">
        <title>Bridging the Gap: Combining Genomics and Transcriptomics Approaches to Understand Stylosanthes scabra, an Orphan Legume from the Brazilian Caatinga.</title>
        <authorList>
            <person name="Ferreira-Neto J.R.C."/>
            <person name="da Silva M.D."/>
            <person name="Binneck E."/>
            <person name="de Melo N.F."/>
            <person name="da Silva R.H."/>
            <person name="de Melo A.L.T.M."/>
            <person name="Pandolfi V."/>
            <person name="Bustamante F.O."/>
            <person name="Brasileiro-Vidal A.C."/>
            <person name="Benko-Iseppon A.M."/>
        </authorList>
    </citation>
    <scope>NUCLEOTIDE SEQUENCE [LARGE SCALE GENOMIC DNA]</scope>
    <source>
        <tissue evidence="5">Leaves</tissue>
    </source>
</reference>
<dbReference type="CDD" id="cd03443">
    <property type="entry name" value="PaaI_thioesterase"/>
    <property type="match status" value="1"/>
</dbReference>
<dbReference type="InterPro" id="IPR029069">
    <property type="entry name" value="HotDog_dom_sf"/>
</dbReference>
<protein>
    <recommendedName>
        <fullName evidence="7">Thioesterase domain-containing protein</fullName>
    </recommendedName>
</protein>
<evidence type="ECO:0008006" key="7">
    <source>
        <dbReference type="Google" id="ProtNLM"/>
    </source>
</evidence>
<dbReference type="Gene3D" id="3.80.10.10">
    <property type="entry name" value="Ribonuclease Inhibitor"/>
    <property type="match status" value="1"/>
</dbReference>
<dbReference type="InterPro" id="IPR039298">
    <property type="entry name" value="ACOT13"/>
</dbReference>
<evidence type="ECO:0000259" key="4">
    <source>
        <dbReference type="Pfam" id="PF24758"/>
    </source>
</evidence>
<evidence type="ECO:0000259" key="2">
    <source>
        <dbReference type="Pfam" id="PF03061"/>
    </source>
</evidence>
<feature type="domain" description="Thioesterase" evidence="2">
    <location>
        <begin position="386"/>
        <end position="457"/>
    </location>
</feature>
<dbReference type="Pfam" id="PF08387">
    <property type="entry name" value="FBD"/>
    <property type="match status" value="1"/>
</dbReference>
<comment type="similarity">
    <text evidence="1">Belongs to the thioesterase PaaI family.</text>
</comment>
<dbReference type="PANTHER" id="PTHR21660">
    <property type="entry name" value="THIOESTERASE SUPERFAMILY MEMBER-RELATED"/>
    <property type="match status" value="1"/>
</dbReference>
<keyword evidence="6" id="KW-1185">Reference proteome</keyword>
<dbReference type="Pfam" id="PF24758">
    <property type="entry name" value="LRR_At5g56370"/>
    <property type="match status" value="1"/>
</dbReference>
<dbReference type="InterPro" id="IPR006566">
    <property type="entry name" value="FBD"/>
</dbReference>
<proteinExistence type="inferred from homology"/>
<dbReference type="Pfam" id="PF03061">
    <property type="entry name" value="4HBT"/>
    <property type="match status" value="1"/>
</dbReference>
<evidence type="ECO:0000313" key="6">
    <source>
        <dbReference type="Proteomes" id="UP001341840"/>
    </source>
</evidence>